<dbReference type="Gene3D" id="3.90.740.10">
    <property type="entry name" value="Valyl/Leucyl/Isoleucyl-tRNA synthetase, editing domain"/>
    <property type="match status" value="1"/>
</dbReference>
<dbReference type="InterPro" id="IPR033705">
    <property type="entry name" value="Anticodon_Ia_Val"/>
</dbReference>
<dbReference type="GO" id="GO:0002161">
    <property type="term" value="F:aminoacyl-tRNA deacylase activity"/>
    <property type="evidence" value="ECO:0007669"/>
    <property type="project" value="InterPro"/>
</dbReference>
<dbReference type="STRING" id="395961.Cyan7425_1070"/>
<dbReference type="Gene3D" id="1.10.287.380">
    <property type="entry name" value="Valyl-tRNA synthetase, C-terminal domain"/>
    <property type="match status" value="1"/>
</dbReference>
<dbReference type="AlphaFoldDB" id="B8HY17"/>
<dbReference type="SUPFAM" id="SSF46589">
    <property type="entry name" value="tRNA-binding arm"/>
    <property type="match status" value="1"/>
</dbReference>
<dbReference type="GO" id="GO:0004832">
    <property type="term" value="F:valine-tRNA ligase activity"/>
    <property type="evidence" value="ECO:0007669"/>
    <property type="project" value="UniProtKB-UniRule"/>
</dbReference>
<evidence type="ECO:0000256" key="1">
    <source>
        <dbReference type="ARBA" id="ARBA00004141"/>
    </source>
</evidence>
<dbReference type="KEGG" id="cyn:Cyan7425_1070"/>
<dbReference type="InterPro" id="IPR009080">
    <property type="entry name" value="tRNAsynth_Ia_anticodon-bd"/>
</dbReference>
<evidence type="ECO:0000259" key="17">
    <source>
        <dbReference type="Pfam" id="PF10458"/>
    </source>
</evidence>
<evidence type="ECO:0000256" key="2">
    <source>
        <dbReference type="ARBA" id="ARBA00004496"/>
    </source>
</evidence>
<comment type="domain">
    <text evidence="12">ValRS has two distinct active sites: one for aminoacylation and one for editing. The misactivated threonine is translocated from the active site to the editing site.</text>
</comment>
<dbReference type="EC" id="6.1.1.9" evidence="12"/>
<evidence type="ECO:0000256" key="13">
    <source>
        <dbReference type="SAM" id="MobiDB-lite"/>
    </source>
</evidence>
<dbReference type="HAMAP" id="MF_02004">
    <property type="entry name" value="Val_tRNA_synth_type1"/>
    <property type="match status" value="1"/>
</dbReference>
<evidence type="ECO:0000259" key="16">
    <source>
        <dbReference type="Pfam" id="PF08264"/>
    </source>
</evidence>
<feature type="transmembrane region" description="Helical" evidence="14">
    <location>
        <begin position="853"/>
        <end position="873"/>
    </location>
</feature>
<evidence type="ECO:0000256" key="9">
    <source>
        <dbReference type="ARBA" id="ARBA00023054"/>
    </source>
</evidence>
<dbReference type="PRINTS" id="PR00986">
    <property type="entry name" value="TRNASYNTHVAL"/>
</dbReference>
<dbReference type="Pfam" id="PF08264">
    <property type="entry name" value="Anticodon_1"/>
    <property type="match status" value="1"/>
</dbReference>
<dbReference type="Gene3D" id="1.10.730.10">
    <property type="entry name" value="Isoleucyl-tRNA Synthetase, Domain 1"/>
    <property type="match status" value="1"/>
</dbReference>
<keyword evidence="8 12" id="KW-0648">Protein biosynthesis</keyword>
<dbReference type="FunFam" id="3.90.740.10:FF:000005">
    <property type="entry name" value="Valine--tRNA ligase, mitochondrial"/>
    <property type="match status" value="1"/>
</dbReference>
<evidence type="ECO:0000256" key="4">
    <source>
        <dbReference type="ARBA" id="ARBA00022490"/>
    </source>
</evidence>
<dbReference type="InterPro" id="IPR002300">
    <property type="entry name" value="aa-tRNA-synth_Ia"/>
</dbReference>
<dbReference type="eggNOG" id="COG0525">
    <property type="taxonomic scope" value="Bacteria"/>
</dbReference>
<feature type="short sequence motif" description="'HIGH' region" evidence="12">
    <location>
        <begin position="58"/>
        <end position="68"/>
    </location>
</feature>
<keyword evidence="7 12" id="KW-0067">ATP-binding</keyword>
<dbReference type="GO" id="GO:0016020">
    <property type="term" value="C:membrane"/>
    <property type="evidence" value="ECO:0007669"/>
    <property type="project" value="UniProtKB-SubCell"/>
</dbReference>
<dbReference type="PROSITE" id="PS00178">
    <property type="entry name" value="AA_TRNA_LIGASE_I"/>
    <property type="match status" value="1"/>
</dbReference>
<evidence type="ECO:0000256" key="11">
    <source>
        <dbReference type="ARBA" id="ARBA00047552"/>
    </source>
</evidence>
<dbReference type="InterPro" id="IPR037118">
    <property type="entry name" value="Val-tRNA_synth_C_sf"/>
</dbReference>
<feature type="domain" description="Cyanobacterial aminoacyl-tRNA synthetase CAAD" evidence="18">
    <location>
        <begin position="822"/>
        <end position="898"/>
    </location>
</feature>
<comment type="catalytic activity">
    <reaction evidence="11 12">
        <text>tRNA(Val) + L-valine + ATP = L-valyl-tRNA(Val) + AMP + diphosphate</text>
        <dbReference type="Rhea" id="RHEA:10704"/>
        <dbReference type="Rhea" id="RHEA-COMP:9672"/>
        <dbReference type="Rhea" id="RHEA-COMP:9708"/>
        <dbReference type="ChEBI" id="CHEBI:30616"/>
        <dbReference type="ChEBI" id="CHEBI:33019"/>
        <dbReference type="ChEBI" id="CHEBI:57762"/>
        <dbReference type="ChEBI" id="CHEBI:78442"/>
        <dbReference type="ChEBI" id="CHEBI:78537"/>
        <dbReference type="ChEBI" id="CHEBI:456215"/>
        <dbReference type="EC" id="6.1.1.9"/>
    </reaction>
</comment>
<feature type="transmembrane region" description="Helical" evidence="14">
    <location>
        <begin position="826"/>
        <end position="847"/>
    </location>
</feature>
<dbReference type="Gene3D" id="3.40.50.620">
    <property type="entry name" value="HUPs"/>
    <property type="match status" value="3"/>
</dbReference>
<dbReference type="CDD" id="cd00817">
    <property type="entry name" value="ValRS_core"/>
    <property type="match status" value="1"/>
</dbReference>
<dbReference type="InterPro" id="IPR010978">
    <property type="entry name" value="tRNA-bd_arm"/>
</dbReference>
<dbReference type="GO" id="GO:0006438">
    <property type="term" value="P:valyl-tRNA aminoacylation"/>
    <property type="evidence" value="ECO:0007669"/>
    <property type="project" value="UniProtKB-UniRule"/>
</dbReference>
<evidence type="ECO:0000256" key="8">
    <source>
        <dbReference type="ARBA" id="ARBA00022917"/>
    </source>
</evidence>
<accession>B8HY17</accession>
<evidence type="ECO:0000256" key="7">
    <source>
        <dbReference type="ARBA" id="ARBA00022840"/>
    </source>
</evidence>
<comment type="function">
    <text evidence="12">Catalyzes the attachment of valine to tRNA(Val). As ValRS can inadvertently accommodate and process structurally similar amino acids such as threonine, to avoid such errors, it has a 'posttransfer' editing activity that hydrolyzes mischarged Thr-tRNA(Val) in a tRNA-dependent manner.</text>
</comment>
<dbReference type="InterPro" id="IPR019499">
    <property type="entry name" value="Val-tRNA_synth_tRNA-bd"/>
</dbReference>
<reference evidence="19" key="1">
    <citation type="submission" date="2009-01" db="EMBL/GenBank/DDBJ databases">
        <title>Complete sequence of chromosome Cyanothece sp. PCC 7425.</title>
        <authorList>
            <consortium name="US DOE Joint Genome Institute"/>
            <person name="Lucas S."/>
            <person name="Copeland A."/>
            <person name="Lapidus A."/>
            <person name="Glavina del Rio T."/>
            <person name="Dalin E."/>
            <person name="Tice H."/>
            <person name="Bruce D."/>
            <person name="Goodwin L."/>
            <person name="Pitluck S."/>
            <person name="Sims D."/>
            <person name="Meineke L."/>
            <person name="Brettin T."/>
            <person name="Detter J.C."/>
            <person name="Han C."/>
            <person name="Larimer F."/>
            <person name="Land M."/>
            <person name="Hauser L."/>
            <person name="Kyrpides N."/>
            <person name="Ovchinnikova G."/>
            <person name="Liberton M."/>
            <person name="Stoeckel J."/>
            <person name="Banerjee A."/>
            <person name="Singh A."/>
            <person name="Page L."/>
            <person name="Sato H."/>
            <person name="Zhao L."/>
            <person name="Sherman L."/>
            <person name="Pakrasi H."/>
            <person name="Richardson P."/>
        </authorList>
    </citation>
    <scope>NUCLEOTIDE SEQUENCE</scope>
    <source>
        <strain evidence="19">PCC 7425</strain>
    </source>
</reference>
<dbReference type="FunFam" id="3.40.50.620:FF:000078">
    <property type="entry name" value="Valine--tRNA ligase, mitochondrial"/>
    <property type="match status" value="1"/>
</dbReference>
<evidence type="ECO:0000256" key="6">
    <source>
        <dbReference type="ARBA" id="ARBA00022741"/>
    </source>
</evidence>
<evidence type="ECO:0000256" key="14">
    <source>
        <dbReference type="SAM" id="Phobius"/>
    </source>
</evidence>
<comment type="subcellular location">
    <subcellularLocation>
        <location evidence="2 12">Cytoplasm</location>
    </subcellularLocation>
    <subcellularLocation>
        <location evidence="1">Membrane</location>
        <topology evidence="1">Multi-pass membrane protein</topology>
    </subcellularLocation>
</comment>
<feature type="coiled-coil region" evidence="12">
    <location>
        <begin position="1068"/>
        <end position="1137"/>
    </location>
</feature>
<evidence type="ECO:0000259" key="18">
    <source>
        <dbReference type="Pfam" id="PF14159"/>
    </source>
</evidence>
<feature type="domain" description="Valyl-tRNA synthetase tRNA-binding arm" evidence="17">
    <location>
        <begin position="1070"/>
        <end position="1134"/>
    </location>
</feature>
<name>B8HY17_CYAP4</name>
<feature type="binding site" evidence="12">
    <location>
        <position position="554"/>
    </location>
    <ligand>
        <name>ATP</name>
        <dbReference type="ChEBI" id="CHEBI:30616"/>
    </ligand>
</feature>
<keyword evidence="10 12" id="KW-0030">Aminoacyl-tRNA synthetase</keyword>
<dbReference type="Pfam" id="PF14159">
    <property type="entry name" value="CAAD"/>
    <property type="match status" value="1"/>
</dbReference>
<sequence length="1242" mass="140436">MTATLPIADPSLVTPTLATQYNAAATEAKWQERWETHQVFKARPEQGGQPYCIVIPPPNVTGSLHMGHAFESALTDVLIRYHRMKGDNTLWLPGTDHASIAVSTILEKQLKAEGKTRRDLSREEYLQRAWAWKAESGGTIANQLRRLGASLDWSRERFTMDEGLSRAVIEAFIRLYREGLIYRGNYLVNWCPASQSAVSDLEVENQEVNGHLWHFRYPLTDGSGWVEVATTRPETMLGDTAVAVNPEDDRYRHLIGKTLTLPILGRQIPIIADELVDPAFGTGCVKVTPAHDPNDFQMGQRHHLPMINIMHKDGSLNEHAGPFEGQDRFVARKNVVAQLEVEGFLVKVEDYKHTVPYSDRGKVPVEPLLSTQWFVKIEPLAQQALADLDQQNSPQFVPERWAKVYRDWLVNLKDWCISRQLWWGHQIPAWYAISETGGDITDHTPFIVAGNEREAREQAIAQFGPEVQLEQDPDVLDTWFSSGLWPFSTLGWPDRTEDLDFYYPTSTMVTGFDIIFFWVARMTMMGKHFTGTMPFGDVYIHGLVRDENNKKMSKTAGNGIDPLLLIDKYGADALRYTLIREVAGAGQDIRMEYNRKTDESATVEASRNFANKLWNASRFVMLNLDGHTPAQLGFPNLADLELADRWILSRYQQVVQQTREQIETYGLGEAAKGLYEFIWGDFCDWYIELVKARLREEGTSRRVAQQVLAHVLEGTLKLLHPFMPHITEELWQTLTQADSETFLSLQSYPTVLEETVAEPAQTTIAPPPSGFEQEAQPDPWSEPSSKPAEVVQPSLTVPVQVQSQSLKLVLQLFRQTLHFISHHPQLIVWAIVAVFLVLMLEIAAGIVNTIDHLPVLSSFCQLVGFSYSIWFGYRYLLQAKGRAELGGKVKSLTTDIVGVTQPYLVGETGDQKLDRQNRLEETGSTATVVSESASIQTPPNEVISSITTPSKTITSGIFPTEKTSAVPLLINPELEQQFEFLIGVIRMLRNLRATHGIKKRAEIDVDFVYQNPQHFQFLKSGIQYIKSMAQVKGGNFIPESEYTPTLGPSVLGVFGSLRSVVSIGDVSILDTDKQIEETQRDLKREEAKAESLRKRLNSPGYVEKAPADLVQSSRDLLAETEKAISNLRTKLNDLEKMPSYHHPQEQDFWNEEIEVKYSDGTKLSLHAYLLRIYPENFNGYDAYLDIPMSHNPDIKKVSSLRFNKKWEVITGPTESLISGFFRGDYTENNPRAWVFGLRLISD</sequence>
<dbReference type="InterPro" id="IPR013155">
    <property type="entry name" value="M/V/L/I-tRNA-synth_anticd-bd"/>
</dbReference>
<evidence type="ECO:0000256" key="5">
    <source>
        <dbReference type="ARBA" id="ARBA00022598"/>
    </source>
</evidence>
<dbReference type="SUPFAM" id="SSF50677">
    <property type="entry name" value="ValRS/IleRS/LeuRS editing domain"/>
    <property type="match status" value="1"/>
</dbReference>
<feature type="region of interest" description="Disordered" evidence="13">
    <location>
        <begin position="762"/>
        <end position="787"/>
    </location>
</feature>
<keyword evidence="6 12" id="KW-0547">Nucleotide-binding</keyword>
<keyword evidence="14" id="KW-1133">Transmembrane helix</keyword>
<feature type="short sequence motif" description="'KMSKS' region" evidence="12">
    <location>
        <begin position="551"/>
        <end position="555"/>
    </location>
</feature>
<organism evidence="19">
    <name type="scientific">Cyanothece sp. (strain PCC 7425 / ATCC 29141)</name>
    <dbReference type="NCBI Taxonomy" id="395961"/>
    <lineage>
        <taxon>Bacteria</taxon>
        <taxon>Bacillati</taxon>
        <taxon>Cyanobacteriota</taxon>
        <taxon>Cyanophyceae</taxon>
        <taxon>Gomontiellales</taxon>
        <taxon>Cyanothecaceae</taxon>
        <taxon>Cyanothece</taxon>
    </lineage>
</organism>
<dbReference type="GO" id="GO:0005829">
    <property type="term" value="C:cytosol"/>
    <property type="evidence" value="ECO:0007669"/>
    <property type="project" value="TreeGrafter"/>
</dbReference>
<evidence type="ECO:0000256" key="10">
    <source>
        <dbReference type="ARBA" id="ARBA00023146"/>
    </source>
</evidence>
<dbReference type="InterPro" id="IPR025564">
    <property type="entry name" value="CAAD_dom"/>
</dbReference>
<dbReference type="PANTHER" id="PTHR11946">
    <property type="entry name" value="VALYL-TRNA SYNTHETASES"/>
    <property type="match status" value="1"/>
</dbReference>
<dbReference type="CDD" id="cd07962">
    <property type="entry name" value="Anticodon_Ia_Val"/>
    <property type="match status" value="1"/>
</dbReference>
<dbReference type="FunFam" id="3.40.50.620:FF:000032">
    <property type="entry name" value="Valine--tRNA ligase"/>
    <property type="match status" value="1"/>
</dbReference>
<evidence type="ECO:0000256" key="3">
    <source>
        <dbReference type="ARBA" id="ARBA00011245"/>
    </source>
</evidence>
<dbReference type="SUPFAM" id="SSF47323">
    <property type="entry name" value="Anticodon-binding domain of a subclass of class I aminoacyl-tRNA synthetases"/>
    <property type="match status" value="2"/>
</dbReference>
<dbReference type="NCBIfam" id="NF004349">
    <property type="entry name" value="PRK05729.1"/>
    <property type="match status" value="1"/>
</dbReference>
<dbReference type="SUPFAM" id="SSF52374">
    <property type="entry name" value="Nucleotidylyl transferase"/>
    <property type="match status" value="1"/>
</dbReference>
<dbReference type="Pfam" id="PF00133">
    <property type="entry name" value="tRNA-synt_1"/>
    <property type="match status" value="1"/>
</dbReference>
<evidence type="ECO:0000313" key="19">
    <source>
        <dbReference type="EMBL" id="ACL43456.1"/>
    </source>
</evidence>
<dbReference type="InterPro" id="IPR014729">
    <property type="entry name" value="Rossmann-like_a/b/a_fold"/>
</dbReference>
<comment type="similarity">
    <text evidence="12">Belongs to the class-I aminoacyl-tRNA synthetase family. ValS type 1 subfamily.</text>
</comment>
<keyword evidence="9 12" id="KW-0175">Coiled coil</keyword>
<protein>
    <recommendedName>
        <fullName evidence="12">Valine--tRNA ligase</fullName>
        <ecNumber evidence="12">6.1.1.9</ecNumber>
    </recommendedName>
    <alternativeName>
        <fullName evidence="12">Valyl-tRNA synthetase</fullName>
        <shortName evidence="12">ValRS</shortName>
    </alternativeName>
</protein>
<feature type="domain" description="Aminoacyl-tRNA synthetase class Ia" evidence="15">
    <location>
        <begin position="29"/>
        <end position="591"/>
    </location>
</feature>
<comment type="subunit">
    <text evidence="3 12">Monomer.</text>
</comment>
<dbReference type="HOGENOM" id="CLU_001493_0_2_3"/>
<proteinExistence type="inferred from homology"/>
<dbReference type="NCBIfam" id="TIGR00422">
    <property type="entry name" value="valS"/>
    <property type="match status" value="1"/>
</dbReference>
<evidence type="ECO:0000259" key="15">
    <source>
        <dbReference type="Pfam" id="PF00133"/>
    </source>
</evidence>
<dbReference type="InterPro" id="IPR001412">
    <property type="entry name" value="aa-tRNA-synth_I_CS"/>
</dbReference>
<dbReference type="InterPro" id="IPR002303">
    <property type="entry name" value="Valyl-tRNA_ligase"/>
</dbReference>
<keyword evidence="5 12" id="KW-0436">Ligase</keyword>
<feature type="domain" description="Methionyl/Valyl/Leucyl/Isoleucyl-tRNA synthetase anticodon-binding" evidence="16">
    <location>
        <begin position="644"/>
        <end position="754"/>
    </location>
</feature>
<comment type="domain">
    <text evidence="12">The C-terminal coiled-coil domain is crucial for aminoacylation activity.</text>
</comment>
<dbReference type="GO" id="GO:0005524">
    <property type="term" value="F:ATP binding"/>
    <property type="evidence" value="ECO:0007669"/>
    <property type="project" value="UniProtKB-UniRule"/>
</dbReference>
<keyword evidence="14" id="KW-0472">Membrane</keyword>
<dbReference type="InterPro" id="IPR009008">
    <property type="entry name" value="Val/Leu/Ile-tRNA-synth_edit"/>
</dbReference>
<dbReference type="PANTHER" id="PTHR11946:SF93">
    <property type="entry name" value="VALINE--TRNA LIGASE, CHLOROPLASTIC_MITOCHONDRIAL 2"/>
    <property type="match status" value="1"/>
</dbReference>
<dbReference type="EMBL" id="CP001344">
    <property type="protein sequence ID" value="ACL43456.1"/>
    <property type="molecule type" value="Genomic_DNA"/>
</dbReference>
<evidence type="ECO:0000256" key="12">
    <source>
        <dbReference type="HAMAP-Rule" id="MF_02004"/>
    </source>
</evidence>
<keyword evidence="14" id="KW-0812">Transmembrane</keyword>
<dbReference type="Pfam" id="PF10458">
    <property type="entry name" value="Val_tRNA-synt_C"/>
    <property type="match status" value="1"/>
</dbReference>
<gene>
    <name evidence="12" type="primary">valS</name>
    <name evidence="19" type="ordered locus">Cyan7425_1070</name>
</gene>
<keyword evidence="4 12" id="KW-0963">Cytoplasm</keyword>